<sequence>MAHVKKESKCSFRVKQEPGSQNPDTGVLKRIQDRVKTLRTDGVYLDLMDLFIFAENNHKVLQEWLKEHDLVSLPARGDGNCGLHTLLPLSLGDPLSEFEMLENERKILISSMRSAIADFWTQASSKSEWLHVYHTIIDIFDTEPGLANEEPPLPPPKKEPILTPQKRQSCIPEVIDLCQDSEPPVLNQEPPLPPPKEEPPQTPQKRKSCISESIDLCTPPRVQSVGATRSAMSQDSKPLSSDVQQQLVSQLESGPPEAEKPKGRNRGGRKRQKQPSKPEPEPAEGPSGPQEEQTAEKHVRIRAVQKRLVTLQDRKLEILKNYLASLNLNWSASQRFHSTNQIGKHSQACKSNRGFCVMQARLIELKMPECLTCVALLHSVEFDMEKLEKLMKECENPDGEFPSPFTRMKRKANSLQSDGQSHCEPAAIVDDVKVNPDMNPAQNCTNAVLPAGTAGRARPVRCLACTSKKQPGGKIFDLTLGTNKDARHFIRQHCKGPEHVGSFDEWIGSQQKPEKAADDDLPESNKPEEKEPYQPCTGFSLTHNGGRHAKFRAEIQLWAHFTDLKTPLAKHKYIWDLKTQELKVFHEKCPGVARPHRLMPDRQPVCNLCAEVDRAQNLLRNMIKFANKHWMARLLESRLFWSDEQQEELLGQFRETFLYKSAKSKYDEKLSISNEELQAEVRKSFSRFPPGYTSDMLRNFINRVVQPCLSVNVSDCNSELRELTCMFQAKLVSGKLSEFSELCARIAKATCEGKFSQRPAIMGLMLQCLESVDREGRGIRTMKGARKLTNAEHDLVNEAGSLLALNNCSEGMMRQFGFNRESCLRSHGKISNLHSIGLPSPPLAVLWHSISEQNAVLVDSLVGRPSNVHARRLNLAFDFTYLSKLHSVMELNNRKVVVGSPFCMKDIETVGDGYRSCLGDIPDDLTQEYKGEKQRANRMLLECSFGHFWTVSFSKSDVGLYKVDHVGCSSVFFQLGSSIKVDGTFYTIL</sequence>
<dbReference type="EMBL" id="CAMXCT020003212">
    <property type="protein sequence ID" value="CAL1156442.1"/>
    <property type="molecule type" value="Genomic_DNA"/>
</dbReference>
<comment type="caution">
    <text evidence="2">The sequence shown here is derived from an EMBL/GenBank/DDBJ whole genome shotgun (WGS) entry which is preliminary data.</text>
</comment>
<feature type="compositionally biased region" description="Basic residues" evidence="1">
    <location>
        <begin position="263"/>
        <end position="274"/>
    </location>
</feature>
<feature type="compositionally biased region" description="Basic and acidic residues" evidence="1">
    <location>
        <begin position="1"/>
        <end position="16"/>
    </location>
</feature>
<feature type="compositionally biased region" description="Low complexity" evidence="1">
    <location>
        <begin position="239"/>
        <end position="253"/>
    </location>
</feature>
<reference evidence="2" key="1">
    <citation type="submission" date="2022-10" db="EMBL/GenBank/DDBJ databases">
        <authorList>
            <person name="Chen Y."/>
            <person name="Dougan E. K."/>
            <person name="Chan C."/>
            <person name="Rhodes N."/>
            <person name="Thang M."/>
        </authorList>
    </citation>
    <scope>NUCLEOTIDE SEQUENCE</scope>
</reference>
<feature type="compositionally biased region" description="Basic and acidic residues" evidence="1">
    <location>
        <begin position="512"/>
        <end position="532"/>
    </location>
</feature>
<evidence type="ECO:0000313" key="2">
    <source>
        <dbReference type="EMBL" id="CAI4003067.1"/>
    </source>
</evidence>
<dbReference type="EMBL" id="CAMXCT030003212">
    <property type="protein sequence ID" value="CAL4790379.1"/>
    <property type="molecule type" value="Genomic_DNA"/>
</dbReference>
<gene>
    <name evidence="2" type="ORF">C1SCF055_LOCUS28963</name>
</gene>
<name>A0A9P1D2D7_9DINO</name>
<feature type="region of interest" description="Disordered" evidence="1">
    <location>
        <begin position="510"/>
        <end position="534"/>
    </location>
</feature>
<dbReference type="AlphaFoldDB" id="A0A9P1D2D7"/>
<keyword evidence="4" id="KW-1185">Reference proteome</keyword>
<dbReference type="Proteomes" id="UP001152797">
    <property type="component" value="Unassembled WGS sequence"/>
</dbReference>
<accession>A0A9P1D2D7</accession>
<feature type="compositionally biased region" description="Polar residues" evidence="1">
    <location>
        <begin position="225"/>
        <end position="238"/>
    </location>
</feature>
<dbReference type="EMBL" id="CAMXCT010003212">
    <property type="protein sequence ID" value="CAI4003067.1"/>
    <property type="molecule type" value="Genomic_DNA"/>
</dbReference>
<proteinExistence type="predicted"/>
<reference evidence="3 4" key="2">
    <citation type="submission" date="2024-05" db="EMBL/GenBank/DDBJ databases">
        <authorList>
            <person name="Chen Y."/>
            <person name="Shah S."/>
            <person name="Dougan E. K."/>
            <person name="Thang M."/>
            <person name="Chan C."/>
        </authorList>
    </citation>
    <scope>NUCLEOTIDE SEQUENCE [LARGE SCALE GENOMIC DNA]</scope>
</reference>
<protein>
    <submittedName>
        <fullName evidence="2">Uncharacterized protein</fullName>
    </submittedName>
</protein>
<evidence type="ECO:0000256" key="1">
    <source>
        <dbReference type="SAM" id="MobiDB-lite"/>
    </source>
</evidence>
<feature type="region of interest" description="Disordered" evidence="1">
    <location>
        <begin position="181"/>
        <end position="298"/>
    </location>
</feature>
<evidence type="ECO:0000313" key="3">
    <source>
        <dbReference type="EMBL" id="CAL4790379.1"/>
    </source>
</evidence>
<feature type="region of interest" description="Disordered" evidence="1">
    <location>
        <begin position="146"/>
        <end position="166"/>
    </location>
</feature>
<evidence type="ECO:0000313" key="4">
    <source>
        <dbReference type="Proteomes" id="UP001152797"/>
    </source>
</evidence>
<feature type="region of interest" description="Disordered" evidence="1">
    <location>
        <begin position="1"/>
        <end position="26"/>
    </location>
</feature>
<organism evidence="2">
    <name type="scientific">Cladocopium goreaui</name>
    <dbReference type="NCBI Taxonomy" id="2562237"/>
    <lineage>
        <taxon>Eukaryota</taxon>
        <taxon>Sar</taxon>
        <taxon>Alveolata</taxon>
        <taxon>Dinophyceae</taxon>
        <taxon>Suessiales</taxon>
        <taxon>Symbiodiniaceae</taxon>
        <taxon>Cladocopium</taxon>
    </lineage>
</organism>